<keyword evidence="1" id="KW-0496">Mitochondrion</keyword>
<comment type="function">
    <text evidence="1">Essential component of the TIM23 complex, a complex that mediates the translocation of transit peptide-containing proteins across the mitochondrial inner membrane.</text>
</comment>
<evidence type="ECO:0000313" key="4">
    <source>
        <dbReference type="Ensembl" id="ENSCCRP00020051100.1"/>
    </source>
</evidence>
<dbReference type="GO" id="GO:0015031">
    <property type="term" value="P:protein transport"/>
    <property type="evidence" value="ECO:0007669"/>
    <property type="project" value="UniProtKB-KW"/>
</dbReference>
<evidence type="ECO:0000256" key="1">
    <source>
        <dbReference type="RuleBase" id="RU365079"/>
    </source>
</evidence>
<evidence type="ECO:0000256" key="2">
    <source>
        <dbReference type="SAM" id="MobiDB-lite"/>
    </source>
</evidence>
<accession>A0A8C2F7S1</accession>
<dbReference type="InterPro" id="IPR050365">
    <property type="entry name" value="TIM50"/>
</dbReference>
<dbReference type="InterPro" id="IPR023214">
    <property type="entry name" value="HAD_sf"/>
</dbReference>
<protein>
    <recommendedName>
        <fullName evidence="1">Mitochondrial import inner membrane translocase subunit TIM50</fullName>
    </recommendedName>
</protein>
<feature type="domain" description="FCP1 homology" evidence="3">
    <location>
        <begin position="181"/>
        <end position="276"/>
    </location>
</feature>
<feature type="region of interest" description="Disordered" evidence="2">
    <location>
        <begin position="63"/>
        <end position="93"/>
    </location>
</feature>
<dbReference type="CDD" id="cd07521">
    <property type="entry name" value="HAD_FCP1-like"/>
    <property type="match status" value="1"/>
</dbReference>
<organism evidence="4 5">
    <name type="scientific">Cyprinus carpio</name>
    <name type="common">Common carp</name>
    <dbReference type="NCBI Taxonomy" id="7962"/>
    <lineage>
        <taxon>Eukaryota</taxon>
        <taxon>Metazoa</taxon>
        <taxon>Chordata</taxon>
        <taxon>Craniata</taxon>
        <taxon>Vertebrata</taxon>
        <taxon>Euteleostomi</taxon>
        <taxon>Actinopterygii</taxon>
        <taxon>Neopterygii</taxon>
        <taxon>Teleostei</taxon>
        <taxon>Ostariophysi</taxon>
        <taxon>Cypriniformes</taxon>
        <taxon>Cyprinidae</taxon>
        <taxon>Cyprininae</taxon>
        <taxon>Cyprinus</taxon>
    </lineage>
</organism>
<evidence type="ECO:0000313" key="5">
    <source>
        <dbReference type="Proteomes" id="UP000694701"/>
    </source>
</evidence>
<dbReference type="Gene3D" id="3.40.50.1000">
    <property type="entry name" value="HAD superfamily/HAD-like"/>
    <property type="match status" value="2"/>
</dbReference>
<keyword evidence="1" id="KW-0811">Translocation</keyword>
<dbReference type="PANTHER" id="PTHR12210">
    <property type="entry name" value="DULLARD PROTEIN PHOSPHATASE"/>
    <property type="match status" value="1"/>
</dbReference>
<dbReference type="InterPro" id="IPR004274">
    <property type="entry name" value="FCP1_dom"/>
</dbReference>
<comment type="subunit">
    <text evidence="1">Component of the TIM23 complex.</text>
</comment>
<dbReference type="Ensembl" id="ENSCCRT00020055666.1">
    <property type="protein sequence ID" value="ENSCCRP00020051100.1"/>
    <property type="gene ID" value="ENSCCRG00020022726.1"/>
</dbReference>
<dbReference type="Proteomes" id="UP000694701">
    <property type="component" value="Unplaced"/>
</dbReference>
<dbReference type="AlphaFoldDB" id="A0A8C2F7S1"/>
<keyword evidence="1" id="KW-0812">Transmembrane</keyword>
<feature type="compositionally biased region" description="Basic and acidic residues" evidence="2">
    <location>
        <begin position="78"/>
        <end position="93"/>
    </location>
</feature>
<keyword evidence="1" id="KW-0813">Transport</keyword>
<keyword evidence="1" id="KW-0653">Protein transport</keyword>
<dbReference type="Pfam" id="PF03031">
    <property type="entry name" value="NIF"/>
    <property type="match status" value="2"/>
</dbReference>
<dbReference type="SUPFAM" id="SSF56784">
    <property type="entry name" value="HAD-like"/>
    <property type="match status" value="1"/>
</dbReference>
<evidence type="ECO:0000259" key="3">
    <source>
        <dbReference type="SMART" id="SM00577"/>
    </source>
</evidence>
<name>A0A8C2F7S1_CYPCA</name>
<comment type="similarity">
    <text evidence="1">Belongs to the TIM50 family.</text>
</comment>
<proteinExistence type="inferred from homology"/>
<feature type="transmembrane region" description="Helical" evidence="1">
    <location>
        <begin position="101"/>
        <end position="122"/>
    </location>
</feature>
<dbReference type="GO" id="GO:0005744">
    <property type="term" value="C:TIM23 mitochondrial import inner membrane translocase complex"/>
    <property type="evidence" value="ECO:0007669"/>
    <property type="project" value="UniProtKB-UniRule"/>
</dbReference>
<keyword evidence="1" id="KW-0472">Membrane</keyword>
<sequence length="354" mass="39726">MSAVSVYPMCVRASRGLLRLRQGARGSTAPAALDVARALSADTSSSSATGGLAQAILQERLQQQQKSLGQLPPEGDDPGDKKNEQGEDKKQKENTAYAKKMVLRLAGIMGLGSTVGIVYIFGSSSVDEQGNKIPDEFDNDVPVIQQLRRAFKYFKDYRQMIIEPTSPKLLPDPLREPYYQPPYTLVLELTDVLLHPEWSLATGWRFKKRPGIDYLFQQLTPLYEIVIFTSETGMDVSCLNRDSSKVILVDCKREAFGLQPFNGLALRKWDGNSEDRTLYDLAAFLKTIAISGVEDVRSVLENYAHEEDPIEAFKRRQAQLAQEEEQRLSELAQQKKQGFSLGTIAGRFWSRKQQ</sequence>
<dbReference type="InterPro" id="IPR036412">
    <property type="entry name" value="HAD-like_sf"/>
</dbReference>
<dbReference type="SMART" id="SM00577">
    <property type="entry name" value="CPDc"/>
    <property type="match status" value="1"/>
</dbReference>
<comment type="subcellular location">
    <subcellularLocation>
        <location evidence="1">Mitochondrion inner membrane</location>
        <topology evidence="1">Single-pass membrane protein</topology>
    </subcellularLocation>
</comment>
<reference evidence="4" key="1">
    <citation type="submission" date="2025-08" db="UniProtKB">
        <authorList>
            <consortium name="Ensembl"/>
        </authorList>
    </citation>
    <scope>IDENTIFICATION</scope>
</reference>
<keyword evidence="1" id="KW-0809">Transit peptide</keyword>
<keyword evidence="1" id="KW-1133">Transmembrane helix</keyword>